<dbReference type="Proteomes" id="UP000294933">
    <property type="component" value="Unassembled WGS sequence"/>
</dbReference>
<dbReference type="EMBL" id="ML170206">
    <property type="protein sequence ID" value="TDL18609.1"/>
    <property type="molecule type" value="Genomic_DNA"/>
</dbReference>
<name>A0A4Y7PVJ5_9AGAM</name>
<dbReference type="Gene3D" id="2.100.10.30">
    <property type="entry name" value="Jacalin-like lectin domain"/>
    <property type="match status" value="1"/>
</dbReference>
<gene>
    <name evidence="1" type="ORF">BD410DRAFT_494532</name>
</gene>
<keyword evidence="2" id="KW-1185">Reference proteome</keyword>
<evidence type="ECO:0000313" key="2">
    <source>
        <dbReference type="Proteomes" id="UP000294933"/>
    </source>
</evidence>
<sequence length="207" mass="23228">MQPVPTNDSNQWIFDLREAAPQESLTALKSPEEWLAGLGQSRTYGLTDTTVADFNDAADIVKEKPGVQISRIMGIAVGHYASVLRMRATYRLSDGSKLIKSHPEEDNYDLSRDYIEFSQTEVLAGVSGRILDGHRIDEISFRIRDTLDGKERVVGPFGNNKGVSWMPYIVDGMEFEFSPPGPIIALGGRCRKKRLRGISFVHYQTYE</sequence>
<accession>A0A4Y7PVJ5</accession>
<dbReference type="AlphaFoldDB" id="A0A4Y7PVJ5"/>
<evidence type="ECO:0008006" key="3">
    <source>
        <dbReference type="Google" id="ProtNLM"/>
    </source>
</evidence>
<reference evidence="1 2" key="1">
    <citation type="submission" date="2018-06" db="EMBL/GenBank/DDBJ databases">
        <title>A transcriptomic atlas of mushroom development highlights an independent origin of complex multicellularity.</title>
        <authorList>
            <consortium name="DOE Joint Genome Institute"/>
            <person name="Krizsan K."/>
            <person name="Almasi E."/>
            <person name="Merenyi Z."/>
            <person name="Sahu N."/>
            <person name="Viragh M."/>
            <person name="Koszo T."/>
            <person name="Mondo S."/>
            <person name="Kiss B."/>
            <person name="Balint B."/>
            <person name="Kues U."/>
            <person name="Barry K."/>
            <person name="Hegedus J.C."/>
            <person name="Henrissat B."/>
            <person name="Johnson J."/>
            <person name="Lipzen A."/>
            <person name="Ohm R."/>
            <person name="Nagy I."/>
            <person name="Pangilinan J."/>
            <person name="Yan J."/>
            <person name="Xiong Y."/>
            <person name="Grigoriev I.V."/>
            <person name="Hibbett D.S."/>
            <person name="Nagy L.G."/>
        </authorList>
    </citation>
    <scope>NUCLEOTIDE SEQUENCE [LARGE SCALE GENOMIC DNA]</scope>
    <source>
        <strain evidence="1 2">SZMC22713</strain>
    </source>
</reference>
<dbReference type="VEuPathDB" id="FungiDB:BD410DRAFT_494532"/>
<organism evidence="1 2">
    <name type="scientific">Rickenella mellea</name>
    <dbReference type="NCBI Taxonomy" id="50990"/>
    <lineage>
        <taxon>Eukaryota</taxon>
        <taxon>Fungi</taxon>
        <taxon>Dikarya</taxon>
        <taxon>Basidiomycota</taxon>
        <taxon>Agaricomycotina</taxon>
        <taxon>Agaricomycetes</taxon>
        <taxon>Hymenochaetales</taxon>
        <taxon>Rickenellaceae</taxon>
        <taxon>Rickenella</taxon>
    </lineage>
</organism>
<dbReference type="InterPro" id="IPR036404">
    <property type="entry name" value="Jacalin-like_lectin_dom_sf"/>
</dbReference>
<protein>
    <recommendedName>
        <fullName evidence="3">Jacalin-type lectin domain-containing protein</fullName>
    </recommendedName>
</protein>
<proteinExistence type="predicted"/>
<evidence type="ECO:0000313" key="1">
    <source>
        <dbReference type="EMBL" id="TDL18609.1"/>
    </source>
</evidence>